<proteinExistence type="predicted"/>
<evidence type="ECO:0000313" key="1">
    <source>
        <dbReference type="EMBL" id="EHE99990.1"/>
    </source>
</evidence>
<accession>G5HEN2</accession>
<dbReference type="EMBL" id="ADLJ01000007">
    <property type="protein sequence ID" value="EHE99990.1"/>
    <property type="molecule type" value="Genomic_DNA"/>
</dbReference>
<dbReference type="Proteomes" id="UP000003763">
    <property type="component" value="Unassembled WGS sequence"/>
</dbReference>
<dbReference type="HOGENOM" id="CLU_2877861_0_0_9"/>
<sequence>MDVFLGFEYDMEFYKIGDEIDVIFYDGTHFDGTLEDIRVDDKEIIVVGFVFSLERVEKVIHLN</sequence>
<dbReference type="PATRIC" id="fig|742733.3.peg.930"/>
<dbReference type="AlphaFoldDB" id="G5HEN2"/>
<protein>
    <recommendedName>
        <fullName evidence="3">DUF2187 domain-containing protein</fullName>
    </recommendedName>
</protein>
<name>G5HEN2_9FIRM</name>
<evidence type="ECO:0008006" key="3">
    <source>
        <dbReference type="Google" id="ProtNLM"/>
    </source>
</evidence>
<reference evidence="1 2" key="1">
    <citation type="submission" date="2011-08" db="EMBL/GenBank/DDBJ databases">
        <title>The Genome Sequence of Clostridium citroniae WAL-17108.</title>
        <authorList>
            <consortium name="The Broad Institute Genome Sequencing Platform"/>
            <person name="Earl A."/>
            <person name="Ward D."/>
            <person name="Feldgarden M."/>
            <person name="Gevers D."/>
            <person name="Finegold S.M."/>
            <person name="Summanen P.H."/>
            <person name="Molitoris D.R."/>
            <person name="Vaisanen M.L."/>
            <person name="Daigneault M."/>
            <person name="Allen-Vercoe E."/>
            <person name="Young S.K."/>
            <person name="Zeng Q."/>
            <person name="Gargeya S."/>
            <person name="Fitzgerald M."/>
            <person name="Haas B."/>
            <person name="Abouelleil A."/>
            <person name="Alvarado L."/>
            <person name="Arachchi H.M."/>
            <person name="Berlin A."/>
            <person name="Brown A."/>
            <person name="Chapman S.B."/>
            <person name="Chen Z."/>
            <person name="Dunbar C."/>
            <person name="Freedman E."/>
            <person name="Gearin G."/>
            <person name="Gellesch M."/>
            <person name="Goldberg J."/>
            <person name="Griggs A."/>
            <person name="Gujja S."/>
            <person name="Heiman D."/>
            <person name="Howarth C."/>
            <person name="Larson L."/>
            <person name="Lui A."/>
            <person name="MacDonald P.J.P."/>
            <person name="Montmayeur A."/>
            <person name="Murphy C."/>
            <person name="Neiman D."/>
            <person name="Pearson M."/>
            <person name="Priest M."/>
            <person name="Roberts A."/>
            <person name="Saif S."/>
            <person name="Shea T."/>
            <person name="Shenoy N."/>
            <person name="Sisk P."/>
            <person name="Stolte C."/>
            <person name="Sykes S."/>
            <person name="Wortman J."/>
            <person name="Nusbaum C."/>
            <person name="Birren B."/>
        </authorList>
    </citation>
    <scope>NUCLEOTIDE SEQUENCE [LARGE SCALE GENOMIC DNA]</scope>
    <source>
        <strain evidence="1 2">WAL-17108</strain>
    </source>
</reference>
<organism evidence="1 2">
    <name type="scientific">[Clostridium] citroniae WAL-17108</name>
    <dbReference type="NCBI Taxonomy" id="742733"/>
    <lineage>
        <taxon>Bacteria</taxon>
        <taxon>Bacillati</taxon>
        <taxon>Bacillota</taxon>
        <taxon>Clostridia</taxon>
        <taxon>Lachnospirales</taxon>
        <taxon>Lachnospiraceae</taxon>
        <taxon>Enterocloster</taxon>
    </lineage>
</organism>
<comment type="caution">
    <text evidence="1">The sequence shown here is derived from an EMBL/GenBank/DDBJ whole genome shotgun (WGS) entry which is preliminary data.</text>
</comment>
<gene>
    <name evidence="1" type="ORF">HMPREF9469_00905</name>
</gene>
<dbReference type="RefSeq" id="WP_007859605.1">
    <property type="nucleotide sequence ID" value="NZ_JH376420.1"/>
</dbReference>
<evidence type="ECO:0000313" key="2">
    <source>
        <dbReference type="Proteomes" id="UP000003763"/>
    </source>
</evidence>